<dbReference type="CDD" id="cd07023">
    <property type="entry name" value="S49_Sppa_N_C"/>
    <property type="match status" value="1"/>
</dbReference>
<dbReference type="Gene3D" id="3.90.226.10">
    <property type="entry name" value="2-enoyl-CoA Hydratase, Chain A, domain 1"/>
    <property type="match status" value="1"/>
</dbReference>
<reference evidence="6" key="1">
    <citation type="journal article" date="2014" name="Int. J. Syst. Evol. Microbiol.">
        <title>Complete genome sequence of Corynebacterium casei LMG S-19264T (=DSM 44701T), isolated from a smear-ripened cheese.</title>
        <authorList>
            <consortium name="US DOE Joint Genome Institute (JGI-PGF)"/>
            <person name="Walter F."/>
            <person name="Albersmeier A."/>
            <person name="Kalinowski J."/>
            <person name="Ruckert C."/>
        </authorList>
    </citation>
    <scope>NUCLEOTIDE SEQUENCE</scope>
    <source>
        <strain evidence="6">CCM 7684</strain>
    </source>
</reference>
<organism evidence="6 7">
    <name type="scientific">Agaricicola taiwanensis</name>
    <dbReference type="NCBI Taxonomy" id="591372"/>
    <lineage>
        <taxon>Bacteria</taxon>
        <taxon>Pseudomonadati</taxon>
        <taxon>Pseudomonadota</taxon>
        <taxon>Alphaproteobacteria</taxon>
        <taxon>Rhodobacterales</taxon>
        <taxon>Paracoccaceae</taxon>
        <taxon>Agaricicola</taxon>
    </lineage>
</organism>
<evidence type="ECO:0000313" key="7">
    <source>
        <dbReference type="Proteomes" id="UP000602745"/>
    </source>
</evidence>
<keyword evidence="2" id="KW-0645">Protease</keyword>
<dbReference type="EMBL" id="BMCP01000001">
    <property type="protein sequence ID" value="GGE35511.1"/>
    <property type="molecule type" value="Genomic_DNA"/>
</dbReference>
<dbReference type="PANTHER" id="PTHR42987">
    <property type="entry name" value="PEPTIDASE S49"/>
    <property type="match status" value="1"/>
</dbReference>
<keyword evidence="3" id="KW-0378">Hydrolase</keyword>
<feature type="domain" description="Peptidase S49" evidence="5">
    <location>
        <begin position="95"/>
        <end position="239"/>
    </location>
</feature>
<reference evidence="6" key="2">
    <citation type="submission" date="2020-09" db="EMBL/GenBank/DDBJ databases">
        <authorList>
            <person name="Sun Q."/>
            <person name="Sedlacek I."/>
        </authorList>
    </citation>
    <scope>NUCLEOTIDE SEQUENCE</scope>
    <source>
        <strain evidence="6">CCM 7684</strain>
    </source>
</reference>
<dbReference type="GO" id="GO:0006508">
    <property type="term" value="P:proteolysis"/>
    <property type="evidence" value="ECO:0007669"/>
    <property type="project" value="UniProtKB-KW"/>
</dbReference>
<dbReference type="Pfam" id="PF01343">
    <property type="entry name" value="Peptidase_S49"/>
    <property type="match status" value="1"/>
</dbReference>
<proteinExistence type="inferred from homology"/>
<dbReference type="PANTHER" id="PTHR42987:SF8">
    <property type="entry name" value="PROTEINASE"/>
    <property type="match status" value="1"/>
</dbReference>
<dbReference type="InterPro" id="IPR047272">
    <property type="entry name" value="S49_SppA_C"/>
</dbReference>
<evidence type="ECO:0000256" key="3">
    <source>
        <dbReference type="ARBA" id="ARBA00022801"/>
    </source>
</evidence>
<comment type="caution">
    <text evidence="6">The sequence shown here is derived from an EMBL/GenBank/DDBJ whole genome shotgun (WGS) entry which is preliminary data.</text>
</comment>
<gene>
    <name evidence="6" type="ORF">GCM10007276_11220</name>
</gene>
<evidence type="ECO:0000313" key="6">
    <source>
        <dbReference type="EMBL" id="GGE35511.1"/>
    </source>
</evidence>
<keyword evidence="7" id="KW-1185">Reference proteome</keyword>
<dbReference type="Gene3D" id="6.20.330.10">
    <property type="match status" value="1"/>
</dbReference>
<evidence type="ECO:0000256" key="2">
    <source>
        <dbReference type="ARBA" id="ARBA00022670"/>
    </source>
</evidence>
<dbReference type="AlphaFoldDB" id="A0A8J2YDZ1"/>
<keyword evidence="4" id="KW-0720">Serine protease</keyword>
<evidence type="ECO:0000256" key="1">
    <source>
        <dbReference type="ARBA" id="ARBA00008683"/>
    </source>
</evidence>
<comment type="similarity">
    <text evidence="1">Belongs to the peptidase S49 family.</text>
</comment>
<name>A0A8J2YDZ1_9RHOB</name>
<sequence length="291" mass="31242">MADTSLRDDFARWLSPVLPKHMRPGVPVVPVVRLTGAIGMGTPLKPALTLASAAPLLEKAFAIKRAKEVAIIVNSPGGAPVQSHLIHRRIRSLAQQHGRKVTVFVEDVAASGGYMIACAGDEIIADPSSIVGSIGVVSAGFGFTGLIDKLGVERRVHTSGQSKVILDPFQPEKAEDVERLKTIQKDVHEDFIALVKERRSGALDGVDGLLFSGAFWTGRQGLDLGIVDRLGELRTVMRERYGDDVVLKLIGASRGLMLRRMTPRDGGLGAGLADEVLTSLEARALWSRFGL</sequence>
<protein>
    <submittedName>
        <fullName evidence="6">Peptidase S49</fullName>
    </submittedName>
</protein>
<dbReference type="RefSeq" id="WP_188408676.1">
    <property type="nucleotide sequence ID" value="NZ_BMCP01000001.1"/>
</dbReference>
<dbReference type="Proteomes" id="UP000602745">
    <property type="component" value="Unassembled WGS sequence"/>
</dbReference>
<dbReference type="InterPro" id="IPR029045">
    <property type="entry name" value="ClpP/crotonase-like_dom_sf"/>
</dbReference>
<evidence type="ECO:0000259" key="5">
    <source>
        <dbReference type="Pfam" id="PF01343"/>
    </source>
</evidence>
<evidence type="ECO:0000256" key="4">
    <source>
        <dbReference type="ARBA" id="ARBA00022825"/>
    </source>
</evidence>
<dbReference type="InterPro" id="IPR002142">
    <property type="entry name" value="Peptidase_S49"/>
</dbReference>
<dbReference type="GO" id="GO:0008236">
    <property type="term" value="F:serine-type peptidase activity"/>
    <property type="evidence" value="ECO:0007669"/>
    <property type="project" value="UniProtKB-KW"/>
</dbReference>
<accession>A0A8J2YDZ1</accession>
<dbReference type="SUPFAM" id="SSF52096">
    <property type="entry name" value="ClpP/crotonase"/>
    <property type="match status" value="1"/>
</dbReference>